<proteinExistence type="inferred from homology"/>
<accession>A0ABU1TY16</accession>
<dbReference type="InterPro" id="IPR036291">
    <property type="entry name" value="NAD(P)-bd_dom_sf"/>
</dbReference>
<evidence type="ECO:0000259" key="2">
    <source>
        <dbReference type="Pfam" id="PF01370"/>
    </source>
</evidence>
<evidence type="ECO:0000313" key="3">
    <source>
        <dbReference type="EMBL" id="MDR7072050.1"/>
    </source>
</evidence>
<dbReference type="Proteomes" id="UP001258181">
    <property type="component" value="Unassembled WGS sequence"/>
</dbReference>
<keyword evidence="3" id="KW-0560">Oxidoreductase</keyword>
<dbReference type="Pfam" id="PF01370">
    <property type="entry name" value="Epimerase"/>
    <property type="match status" value="1"/>
</dbReference>
<dbReference type="PANTHER" id="PTHR43000">
    <property type="entry name" value="DTDP-D-GLUCOSE 4,6-DEHYDRATASE-RELATED"/>
    <property type="match status" value="1"/>
</dbReference>
<name>A0ABU1TY16_9BACL</name>
<dbReference type="RefSeq" id="WP_310257193.1">
    <property type="nucleotide sequence ID" value="NZ_JAVDWA010000001.1"/>
</dbReference>
<comment type="similarity">
    <text evidence="1">Belongs to the NAD(P)-dependent epimerase/dehydratase family.</text>
</comment>
<evidence type="ECO:0000256" key="1">
    <source>
        <dbReference type="ARBA" id="ARBA00007637"/>
    </source>
</evidence>
<organism evidence="3 4">
    <name type="scientific">Fictibacillus barbaricus</name>
    <dbReference type="NCBI Taxonomy" id="182136"/>
    <lineage>
        <taxon>Bacteria</taxon>
        <taxon>Bacillati</taxon>
        <taxon>Bacillota</taxon>
        <taxon>Bacilli</taxon>
        <taxon>Bacillales</taxon>
        <taxon>Fictibacillaceae</taxon>
        <taxon>Fictibacillus</taxon>
    </lineage>
</organism>
<dbReference type="GO" id="GO:0033705">
    <property type="term" value="F:GDP-4-dehydro-6-deoxy-D-mannose reductase activity"/>
    <property type="evidence" value="ECO:0007669"/>
    <property type="project" value="UniProtKB-EC"/>
</dbReference>
<evidence type="ECO:0000313" key="4">
    <source>
        <dbReference type="Proteomes" id="UP001258181"/>
    </source>
</evidence>
<reference evidence="3 4" key="1">
    <citation type="submission" date="2023-07" db="EMBL/GenBank/DDBJ databases">
        <title>Sorghum-associated microbial communities from plants grown in Nebraska, USA.</title>
        <authorList>
            <person name="Schachtman D."/>
        </authorList>
    </citation>
    <scope>NUCLEOTIDE SEQUENCE [LARGE SCALE GENOMIC DNA]</scope>
    <source>
        <strain evidence="3 4">BE211</strain>
    </source>
</reference>
<protein>
    <submittedName>
        <fullName evidence="3">GDP-4-dehydro-6-deoxy-D-mannose reductase</fullName>
        <ecNumber evidence="3">1.1.1.281</ecNumber>
    </submittedName>
</protein>
<dbReference type="EC" id="1.1.1.281" evidence="3"/>
<dbReference type="EMBL" id="JAVDWA010000001">
    <property type="protein sequence ID" value="MDR7072050.1"/>
    <property type="molecule type" value="Genomic_DNA"/>
</dbReference>
<dbReference type="Gene3D" id="3.40.50.720">
    <property type="entry name" value="NAD(P)-binding Rossmann-like Domain"/>
    <property type="match status" value="1"/>
</dbReference>
<comment type="caution">
    <text evidence="3">The sequence shown here is derived from an EMBL/GenBank/DDBJ whole genome shotgun (WGS) entry which is preliminary data.</text>
</comment>
<dbReference type="Gene3D" id="3.90.25.10">
    <property type="entry name" value="UDP-galactose 4-epimerase, domain 1"/>
    <property type="match status" value="1"/>
</dbReference>
<gene>
    <name evidence="3" type="ORF">J2X07_001025</name>
</gene>
<dbReference type="InterPro" id="IPR001509">
    <property type="entry name" value="Epimerase_deHydtase"/>
</dbReference>
<sequence length="289" mass="32000">MNKRILITGAAGFTGTHACSYFYENGYQVIGTSRNELASQKWEMAGCDLLDKSQILHVIKKYKPDYCLHLAGNNSVVHSWTNPMSAIESNVMGTLHLLEAIRQIKEECRTVIAGSALSGGNHPYAVSKLFQENLALEWSRLFQLPIIVAKPSNLIGPGQSAGIVSILARQIAELEKINVSKPITISHLENVREFLDVRDAVSAYDILLNKGSVNTTYEMGSSRLISLSDITNTYQTLTSIKLTFANSSSLPDCPPPLMNSKKLKDLNWQPKIPLKSSITDILTYFRNQV</sequence>
<keyword evidence="4" id="KW-1185">Reference proteome</keyword>
<dbReference type="SUPFAM" id="SSF51735">
    <property type="entry name" value="NAD(P)-binding Rossmann-fold domains"/>
    <property type="match status" value="1"/>
</dbReference>
<feature type="domain" description="NAD-dependent epimerase/dehydratase" evidence="2">
    <location>
        <begin position="5"/>
        <end position="220"/>
    </location>
</feature>